<accession>A0AAD8A945</accession>
<proteinExistence type="predicted"/>
<gene>
    <name evidence="1" type="ORF">L9F63_013852</name>
</gene>
<organism evidence="1 2">
    <name type="scientific">Diploptera punctata</name>
    <name type="common">Pacific beetle cockroach</name>
    <dbReference type="NCBI Taxonomy" id="6984"/>
    <lineage>
        <taxon>Eukaryota</taxon>
        <taxon>Metazoa</taxon>
        <taxon>Ecdysozoa</taxon>
        <taxon>Arthropoda</taxon>
        <taxon>Hexapoda</taxon>
        <taxon>Insecta</taxon>
        <taxon>Pterygota</taxon>
        <taxon>Neoptera</taxon>
        <taxon>Polyneoptera</taxon>
        <taxon>Dictyoptera</taxon>
        <taxon>Blattodea</taxon>
        <taxon>Blaberoidea</taxon>
        <taxon>Blaberidae</taxon>
        <taxon>Diplopterinae</taxon>
        <taxon>Diploptera</taxon>
    </lineage>
</organism>
<dbReference type="AlphaFoldDB" id="A0AAD8A945"/>
<evidence type="ECO:0000313" key="2">
    <source>
        <dbReference type="Proteomes" id="UP001233999"/>
    </source>
</evidence>
<evidence type="ECO:0000313" key="1">
    <source>
        <dbReference type="EMBL" id="KAJ9594815.1"/>
    </source>
</evidence>
<sequence>NHSATFSQPATSFNNFCSILSIVTAGENDLVSRFFSQRMEGEKDSSSRRQNN</sequence>
<feature type="non-terminal residue" evidence="1">
    <location>
        <position position="52"/>
    </location>
</feature>
<reference evidence="1" key="2">
    <citation type="submission" date="2023-05" db="EMBL/GenBank/DDBJ databases">
        <authorList>
            <person name="Fouks B."/>
        </authorList>
    </citation>
    <scope>NUCLEOTIDE SEQUENCE</scope>
    <source>
        <strain evidence="1">Stay&amp;Tobe</strain>
        <tissue evidence="1">Testes</tissue>
    </source>
</reference>
<comment type="caution">
    <text evidence="1">The sequence shown here is derived from an EMBL/GenBank/DDBJ whole genome shotgun (WGS) entry which is preliminary data.</text>
</comment>
<name>A0AAD8A945_DIPPU</name>
<feature type="non-terminal residue" evidence="1">
    <location>
        <position position="1"/>
    </location>
</feature>
<dbReference type="EMBL" id="JASPKZ010002713">
    <property type="protein sequence ID" value="KAJ9594815.1"/>
    <property type="molecule type" value="Genomic_DNA"/>
</dbReference>
<protein>
    <submittedName>
        <fullName evidence="1">Uncharacterized protein</fullName>
    </submittedName>
</protein>
<reference evidence="1" key="1">
    <citation type="journal article" date="2023" name="IScience">
        <title>Live-bearing cockroach genome reveals convergent evolutionary mechanisms linked to viviparity in insects and beyond.</title>
        <authorList>
            <person name="Fouks B."/>
            <person name="Harrison M.C."/>
            <person name="Mikhailova A.A."/>
            <person name="Marchal E."/>
            <person name="English S."/>
            <person name="Carruthers M."/>
            <person name="Jennings E.C."/>
            <person name="Chiamaka E.L."/>
            <person name="Frigard R.A."/>
            <person name="Pippel M."/>
            <person name="Attardo G.M."/>
            <person name="Benoit J.B."/>
            <person name="Bornberg-Bauer E."/>
            <person name="Tobe S.S."/>
        </authorList>
    </citation>
    <scope>NUCLEOTIDE SEQUENCE</scope>
    <source>
        <strain evidence="1">Stay&amp;Tobe</strain>
    </source>
</reference>
<keyword evidence="2" id="KW-1185">Reference proteome</keyword>
<dbReference type="Proteomes" id="UP001233999">
    <property type="component" value="Unassembled WGS sequence"/>
</dbReference>